<protein>
    <submittedName>
        <fullName evidence="2">Uncharacterized protein</fullName>
    </submittedName>
</protein>
<evidence type="ECO:0000313" key="2">
    <source>
        <dbReference type="WBParaSite" id="JU765_v2.g20402.t1"/>
    </source>
</evidence>
<proteinExistence type="predicted"/>
<name>A0AC34QXX8_9BILA</name>
<dbReference type="Proteomes" id="UP000887576">
    <property type="component" value="Unplaced"/>
</dbReference>
<accession>A0AC34QXX8</accession>
<evidence type="ECO:0000313" key="1">
    <source>
        <dbReference type="Proteomes" id="UP000887576"/>
    </source>
</evidence>
<organism evidence="1 2">
    <name type="scientific">Panagrolaimus sp. JU765</name>
    <dbReference type="NCBI Taxonomy" id="591449"/>
    <lineage>
        <taxon>Eukaryota</taxon>
        <taxon>Metazoa</taxon>
        <taxon>Ecdysozoa</taxon>
        <taxon>Nematoda</taxon>
        <taxon>Chromadorea</taxon>
        <taxon>Rhabditida</taxon>
        <taxon>Tylenchina</taxon>
        <taxon>Panagrolaimomorpha</taxon>
        <taxon>Panagrolaimoidea</taxon>
        <taxon>Panagrolaimidae</taxon>
        <taxon>Panagrolaimus</taxon>
    </lineage>
</organism>
<dbReference type="WBParaSite" id="JU765_v2.g20402.t1">
    <property type="protein sequence ID" value="JU765_v2.g20402.t1"/>
    <property type="gene ID" value="JU765_v2.g20402"/>
</dbReference>
<sequence length="660" mass="74660">MQPEGFIYQNISSGLQLGIFDVQVLLASVDSSFYLTDDNTFKLAKYEFSMNLRTDRSAYNWKVPKVRIGTQNPLFFPRVVHLGEDYWRIHDVESWVYLCMFFANKNCFKLFEMNDERGMFLEKRKFFCQAQYGCNRWEMETFFEVVTSEIDSGMYKNDDQIVDFPFFFYQIQRHYKELGIEPSDPLDWEIIEYNKLFRPQPRWVLPFHNYRYQVMGMTPSEYTANLDYAVEVAKELKVKEFRRQFKIPKPTEQANVNVNVKDSKENVQKEGKSSAEEKSKPSQETTSPSKTDERPKKKKKEVATPPVKNKKGKKKKSEDRTITVEVMAETGDKPGDEKDKTDSSNQTDSSEKKKKKVVAKLASKLPAKKAVKKKSETTTDASEVDDDDSDDGSESASRQFKIPKPTEQANVNVNVKDSKENVQKEGKSSAEEKSKPSQETTSPTKTDERPKKKKKEVATPPVKNKKGKKKKSEDRTITVEVMAETADKPGDEKDKAGKVDEKPVGKGESAEKVKEGSGKVKRERKLLAANDSDKKRKSGLPLEKAKDQGPEKKKSDTESGKKRKAEAEKLVKKTVAVAKPVLKKNESDSSNQTDSSEKKKKVVAKLASKLPVKKVVKKKSETTTDASEVDDDDSDDGSESASSTSDTSDAVSDTDSKTSS</sequence>
<reference evidence="2" key="1">
    <citation type="submission" date="2022-11" db="UniProtKB">
        <authorList>
            <consortium name="WormBaseParasite"/>
        </authorList>
    </citation>
    <scope>IDENTIFICATION</scope>
</reference>